<sequence length="393" mass="43466">MDGVARPTRYQHTSSDAKALLAAGESAGIEYKREAKAVKSATLAALANWVALDPSREVAHLLVGVEEVTDRATGLTSGIVYGLSNGLEKSVAQILDVSSSIYPIPVDLFMVEEAVDEEHPFLRVELRPTMAPHHDGQGRRQTRQGRSTRAMTDDELLQVYLDREAGTFAARFRHTTTELREAVGAVGSQVDLIAEAIERNIGGPLEELTATAHRAVSAAEDAESAAMNAGSAANMLEDGVTKVERMVRDLSEVVDELQDDSLDALVSRVFHLRRRVWWVFSLDTSKRSSTAAERLTRWMRQQLSGDISPEAARNSWELRVWDQLLAERKEQKGGRGTLKWWTSAAAEIKSYLKSPAFQGPDLPDLRTELNGDINEALDDPESLTHEFYDSLQR</sequence>
<evidence type="ECO:0000313" key="4">
    <source>
        <dbReference type="Proteomes" id="UP000198662"/>
    </source>
</evidence>
<feature type="region of interest" description="Disordered" evidence="2">
    <location>
        <begin position="130"/>
        <end position="149"/>
    </location>
</feature>
<evidence type="ECO:0000256" key="1">
    <source>
        <dbReference type="SAM" id="Coils"/>
    </source>
</evidence>
<organism evidence="3 4">
    <name type="scientific">Glycomyces sambucus</name>
    <dbReference type="NCBI Taxonomy" id="380244"/>
    <lineage>
        <taxon>Bacteria</taxon>
        <taxon>Bacillati</taxon>
        <taxon>Actinomycetota</taxon>
        <taxon>Actinomycetes</taxon>
        <taxon>Glycomycetales</taxon>
        <taxon>Glycomycetaceae</taxon>
        <taxon>Glycomyces</taxon>
    </lineage>
</organism>
<proteinExistence type="predicted"/>
<dbReference type="RefSeq" id="WP_091053879.1">
    <property type="nucleotide sequence ID" value="NZ_FNGF01000008.1"/>
</dbReference>
<gene>
    <name evidence="3" type="ORF">SAMN05216298_4686</name>
</gene>
<protein>
    <recommendedName>
        <fullName evidence="5">DNA-binding domain-containing protein</fullName>
    </recommendedName>
</protein>
<evidence type="ECO:0000256" key="2">
    <source>
        <dbReference type="SAM" id="MobiDB-lite"/>
    </source>
</evidence>
<dbReference type="AlphaFoldDB" id="A0A1G9LWV6"/>
<dbReference type="OrthoDB" id="5102375at2"/>
<accession>A0A1G9LWV6</accession>
<evidence type="ECO:0000313" key="3">
    <source>
        <dbReference type="EMBL" id="SDL66197.1"/>
    </source>
</evidence>
<evidence type="ECO:0008006" key="5">
    <source>
        <dbReference type="Google" id="ProtNLM"/>
    </source>
</evidence>
<keyword evidence="1" id="KW-0175">Coiled coil</keyword>
<dbReference type="EMBL" id="FNGF01000008">
    <property type="protein sequence ID" value="SDL66197.1"/>
    <property type="molecule type" value="Genomic_DNA"/>
</dbReference>
<reference evidence="4" key="1">
    <citation type="submission" date="2016-10" db="EMBL/GenBank/DDBJ databases">
        <authorList>
            <person name="Varghese N."/>
            <person name="Submissions S."/>
        </authorList>
    </citation>
    <scope>NUCLEOTIDE SEQUENCE [LARGE SCALE GENOMIC DNA]</scope>
    <source>
        <strain evidence="4">CGMCC 4.3147</strain>
    </source>
</reference>
<keyword evidence="4" id="KW-1185">Reference proteome</keyword>
<dbReference type="Proteomes" id="UP000198662">
    <property type="component" value="Unassembled WGS sequence"/>
</dbReference>
<name>A0A1G9LWV6_9ACTN</name>
<dbReference type="STRING" id="380244.SAMN05216298_4686"/>
<feature type="coiled-coil region" evidence="1">
    <location>
        <begin position="205"/>
        <end position="260"/>
    </location>
</feature>